<organism evidence="2">
    <name type="scientific">Inoviridae sp. ctPjN3</name>
    <dbReference type="NCBI Taxonomy" id="2826761"/>
    <lineage>
        <taxon>Viruses</taxon>
        <taxon>Monodnaviria</taxon>
        <taxon>Loebvirae</taxon>
        <taxon>Hofneiviricota</taxon>
        <taxon>Faserviricetes</taxon>
        <taxon>Tubulavirales</taxon>
        <taxon>Inoviridae</taxon>
    </lineage>
</organism>
<accession>A0A8S5NID4</accession>
<dbReference type="EMBL" id="BK015168">
    <property type="protein sequence ID" value="DAD93851.1"/>
    <property type="molecule type" value="Genomic_DNA"/>
</dbReference>
<sequence length="55" mass="6408">MIFILSLALSSFLWLDTYCFQNEAEKRGSLADAGGKPWRIRPHPQDARAHRPYFE</sequence>
<evidence type="ECO:0000256" key="1">
    <source>
        <dbReference type="SAM" id="MobiDB-lite"/>
    </source>
</evidence>
<feature type="compositionally biased region" description="Basic and acidic residues" evidence="1">
    <location>
        <begin position="43"/>
        <end position="55"/>
    </location>
</feature>
<protein>
    <submittedName>
        <fullName evidence="2">Uncharacterized protein</fullName>
    </submittedName>
</protein>
<reference evidence="2" key="1">
    <citation type="journal article" date="2021" name="Proc. Natl. Acad. Sci. U.S.A.">
        <title>A Catalog of Tens of Thousands of Viruses from Human Metagenomes Reveals Hidden Associations with Chronic Diseases.</title>
        <authorList>
            <person name="Tisza M.J."/>
            <person name="Buck C.B."/>
        </authorList>
    </citation>
    <scope>NUCLEOTIDE SEQUENCE</scope>
    <source>
        <strain evidence="2">CtPjN3</strain>
    </source>
</reference>
<proteinExistence type="predicted"/>
<name>A0A8S5NID4_9VIRU</name>
<feature type="region of interest" description="Disordered" evidence="1">
    <location>
        <begin position="30"/>
        <end position="55"/>
    </location>
</feature>
<evidence type="ECO:0000313" key="2">
    <source>
        <dbReference type="EMBL" id="DAD93851.1"/>
    </source>
</evidence>